<evidence type="ECO:0000256" key="6">
    <source>
        <dbReference type="ARBA" id="ARBA00022692"/>
    </source>
</evidence>
<dbReference type="GO" id="GO:0005886">
    <property type="term" value="C:plasma membrane"/>
    <property type="evidence" value="ECO:0007669"/>
    <property type="project" value="UniProtKB-SubCell"/>
</dbReference>
<dbReference type="InterPro" id="IPR047664">
    <property type="entry name" value="SWEET"/>
</dbReference>
<evidence type="ECO:0000256" key="5">
    <source>
        <dbReference type="ARBA" id="ARBA00022597"/>
    </source>
</evidence>
<feature type="transmembrane region" description="Helical" evidence="10">
    <location>
        <begin position="192"/>
        <end position="213"/>
    </location>
</feature>
<evidence type="ECO:0000256" key="4">
    <source>
        <dbReference type="ARBA" id="ARBA00022475"/>
    </source>
</evidence>
<comment type="caution">
    <text evidence="11">The sequence shown here is derived from an EMBL/GenBank/DDBJ whole genome shotgun (WGS) entry which is preliminary data.</text>
</comment>
<proteinExistence type="inferred from homology"/>
<gene>
    <name evidence="11" type="ORF">SHERM_23853</name>
</gene>
<reference evidence="11" key="1">
    <citation type="submission" date="2019-12" db="EMBL/GenBank/DDBJ databases">
        <authorList>
            <person name="Scholes J."/>
        </authorList>
    </citation>
    <scope>NUCLEOTIDE SEQUENCE</scope>
</reference>
<dbReference type="FunFam" id="1.20.1280.290:FF:000003">
    <property type="entry name" value="Bidirectional sugar transporter SWEET"/>
    <property type="match status" value="1"/>
</dbReference>
<evidence type="ECO:0000256" key="7">
    <source>
        <dbReference type="ARBA" id="ARBA00022737"/>
    </source>
</evidence>
<evidence type="ECO:0000256" key="3">
    <source>
        <dbReference type="ARBA" id="ARBA00022448"/>
    </source>
</evidence>
<dbReference type="PANTHER" id="PTHR10791:SF157">
    <property type="entry name" value="BIDIRECTIONAL SUGAR TRANSPORTER SWEET"/>
    <property type="match status" value="1"/>
</dbReference>
<dbReference type="InterPro" id="IPR004316">
    <property type="entry name" value="SWEET_rpt"/>
</dbReference>
<protein>
    <recommendedName>
        <fullName evidence="10">Bidirectional sugar transporter SWEET</fullName>
    </recommendedName>
</protein>
<comment type="subcellular location">
    <subcellularLocation>
        <location evidence="1 10">Cell membrane</location>
        <topology evidence="1 10">Multi-pass membrane protein</topology>
    </subcellularLocation>
</comment>
<dbReference type="OrthoDB" id="409725at2759"/>
<feature type="transmembrane region" description="Helical" evidence="10">
    <location>
        <begin position="70"/>
        <end position="93"/>
    </location>
</feature>
<name>A0A9N7RFU9_STRHE</name>
<evidence type="ECO:0000313" key="11">
    <source>
        <dbReference type="EMBL" id="CAA0828158.1"/>
    </source>
</evidence>
<feature type="transmembrane region" description="Helical" evidence="10">
    <location>
        <begin position="164"/>
        <end position="186"/>
    </location>
</feature>
<dbReference type="FunFam" id="1.20.1280.290:FF:000001">
    <property type="entry name" value="Bidirectional sugar transporter SWEET"/>
    <property type="match status" value="1"/>
</dbReference>
<dbReference type="AlphaFoldDB" id="A0A9N7RFU9"/>
<keyword evidence="12" id="KW-1185">Reference proteome</keyword>
<accession>A0A9N7RFU9</accession>
<evidence type="ECO:0000256" key="9">
    <source>
        <dbReference type="ARBA" id="ARBA00023136"/>
    </source>
</evidence>
<feature type="transmembrane region" description="Helical" evidence="10">
    <location>
        <begin position="46"/>
        <end position="64"/>
    </location>
</feature>
<keyword evidence="8 10" id="KW-1133">Transmembrane helix</keyword>
<dbReference type="GO" id="GO:0051119">
    <property type="term" value="F:sugar transmembrane transporter activity"/>
    <property type="evidence" value="ECO:0007669"/>
    <property type="project" value="InterPro"/>
</dbReference>
<dbReference type="Proteomes" id="UP001153555">
    <property type="component" value="Unassembled WGS sequence"/>
</dbReference>
<comment type="similarity">
    <text evidence="2 10">Belongs to the SWEET sugar transporter family.</text>
</comment>
<keyword evidence="9 10" id="KW-0472">Membrane</keyword>
<dbReference type="PANTHER" id="PTHR10791">
    <property type="entry name" value="RAG1-ACTIVATING PROTEIN 1"/>
    <property type="match status" value="1"/>
</dbReference>
<comment type="function">
    <text evidence="10">Mediates both low-affinity uptake and efflux of sugar across the membrane.</text>
</comment>
<organism evidence="11 12">
    <name type="scientific">Striga hermonthica</name>
    <name type="common">Purple witchweed</name>
    <name type="synonym">Buchnera hermonthica</name>
    <dbReference type="NCBI Taxonomy" id="68872"/>
    <lineage>
        <taxon>Eukaryota</taxon>
        <taxon>Viridiplantae</taxon>
        <taxon>Streptophyta</taxon>
        <taxon>Embryophyta</taxon>
        <taxon>Tracheophyta</taxon>
        <taxon>Spermatophyta</taxon>
        <taxon>Magnoliopsida</taxon>
        <taxon>eudicotyledons</taxon>
        <taxon>Gunneridae</taxon>
        <taxon>Pentapetalae</taxon>
        <taxon>asterids</taxon>
        <taxon>lamiids</taxon>
        <taxon>Lamiales</taxon>
        <taxon>Orobanchaceae</taxon>
        <taxon>Buchnereae</taxon>
        <taxon>Striga</taxon>
    </lineage>
</organism>
<feature type="transmembrane region" description="Helical" evidence="10">
    <location>
        <begin position="105"/>
        <end position="127"/>
    </location>
</feature>
<keyword evidence="5 10" id="KW-0762">Sugar transport</keyword>
<sequence>MAISSHHDIAFIFGILGNIVSFMVYLAPVPTFYRICKKKSTEDFQAIPYAVALFSAMLYLYYAFLKENLIILITINSIGFVMESAYLTIFMIYATKESRAFTMKLLVTFNVLSLAMIIGCTYSFAQGKLRSKIVGWICVVFSVSVFAAPLSIMRQVIKTKSVEFMPFSLSFFLTICSVVWFFYGLLISDFYIAAPNILGFTFGLMQMGLYFVYKNKNATKQHNQPSNESYETKVHDIIAVELNSSLDKKLDSGLENESKKLDLEIVVLDCEEHVTGIAVIQSH</sequence>
<keyword evidence="4" id="KW-1003">Cell membrane</keyword>
<keyword evidence="7" id="KW-0677">Repeat</keyword>
<evidence type="ECO:0000256" key="10">
    <source>
        <dbReference type="RuleBase" id="RU910715"/>
    </source>
</evidence>
<dbReference type="Pfam" id="PF03083">
    <property type="entry name" value="MtN3_slv"/>
    <property type="match status" value="2"/>
</dbReference>
<keyword evidence="6 10" id="KW-0812">Transmembrane</keyword>
<keyword evidence="3 10" id="KW-0813">Transport</keyword>
<dbReference type="Gene3D" id="1.20.1280.290">
    <property type="match status" value="2"/>
</dbReference>
<evidence type="ECO:0000256" key="2">
    <source>
        <dbReference type="ARBA" id="ARBA00007809"/>
    </source>
</evidence>
<evidence type="ECO:0000256" key="8">
    <source>
        <dbReference type="ARBA" id="ARBA00022989"/>
    </source>
</evidence>
<feature type="transmembrane region" description="Helical" evidence="10">
    <location>
        <begin position="133"/>
        <end position="152"/>
    </location>
</feature>
<evidence type="ECO:0000313" key="12">
    <source>
        <dbReference type="Proteomes" id="UP001153555"/>
    </source>
</evidence>
<dbReference type="EMBL" id="CACSLK010027752">
    <property type="protein sequence ID" value="CAA0828158.1"/>
    <property type="molecule type" value="Genomic_DNA"/>
</dbReference>
<feature type="transmembrane region" description="Helical" evidence="10">
    <location>
        <begin position="6"/>
        <end position="26"/>
    </location>
</feature>
<evidence type="ECO:0000256" key="1">
    <source>
        <dbReference type="ARBA" id="ARBA00004651"/>
    </source>
</evidence>